<feature type="domain" description="Glycine transporter" evidence="8">
    <location>
        <begin position="8"/>
        <end position="80"/>
    </location>
</feature>
<dbReference type="EMBL" id="CP039865">
    <property type="protein sequence ID" value="QCK86707.1"/>
    <property type="molecule type" value="Genomic_DNA"/>
</dbReference>
<feature type="transmembrane region" description="Helical" evidence="7">
    <location>
        <begin position="58"/>
        <end position="81"/>
    </location>
</feature>
<sequence length="207" mass="21221">MTGLLPLIEWVGVAVFALTGALVAARKGMDPFGFVLLGTVTGIGGGTLRDVLLGARPVAWIMDPTVVLICTAVSLAAFVSAHHFEREGRARTLLWADALGLALFAITGTATALASGAPPVSAVLLGVVTATFGGIIRDILAGDVPLVLRRDVYVTAALAGSTAFTAAMAVLPLEVAAVLGFVVGFGLRALAILRGWSLPQYGQRADE</sequence>
<feature type="transmembrane region" description="Helical" evidence="7">
    <location>
        <begin position="6"/>
        <end position="25"/>
    </location>
</feature>
<dbReference type="Pfam" id="PF03458">
    <property type="entry name" value="Gly_transporter"/>
    <property type="match status" value="2"/>
</dbReference>
<protein>
    <submittedName>
        <fullName evidence="9">Trimeric intracellular cation channel family protein</fullName>
    </submittedName>
</protein>
<reference evidence="9 10" key="1">
    <citation type="submission" date="2019-04" db="EMBL/GenBank/DDBJ databases">
        <title>Phreatobacter aquaticus sp. nov.</title>
        <authorList>
            <person name="Choi A."/>
            <person name="Baek K."/>
        </authorList>
    </citation>
    <scope>NUCLEOTIDE SEQUENCE [LARGE SCALE GENOMIC DNA]</scope>
    <source>
        <strain evidence="9 10">NMCR1094</strain>
    </source>
</reference>
<keyword evidence="4 7" id="KW-0812">Transmembrane</keyword>
<keyword evidence="6 7" id="KW-0472">Membrane</keyword>
<dbReference type="PANTHER" id="PTHR30506:SF3">
    <property type="entry name" value="UPF0126 INNER MEMBRANE PROTEIN YADS-RELATED"/>
    <property type="match status" value="1"/>
</dbReference>
<name>A0A4D7QP10_9HYPH</name>
<evidence type="ECO:0000313" key="10">
    <source>
        <dbReference type="Proteomes" id="UP000298588"/>
    </source>
</evidence>
<organism evidence="9 10">
    <name type="scientific">Phreatobacter aquaticus</name>
    <dbReference type="NCBI Taxonomy" id="2570229"/>
    <lineage>
        <taxon>Bacteria</taxon>
        <taxon>Pseudomonadati</taxon>
        <taxon>Pseudomonadota</taxon>
        <taxon>Alphaproteobacteria</taxon>
        <taxon>Hyphomicrobiales</taxon>
        <taxon>Phreatobacteraceae</taxon>
        <taxon>Phreatobacter</taxon>
    </lineage>
</organism>
<evidence type="ECO:0000256" key="3">
    <source>
        <dbReference type="ARBA" id="ARBA00022475"/>
    </source>
</evidence>
<evidence type="ECO:0000256" key="6">
    <source>
        <dbReference type="ARBA" id="ARBA00023136"/>
    </source>
</evidence>
<feature type="domain" description="Glycine transporter" evidence="8">
    <location>
        <begin position="94"/>
        <end position="166"/>
    </location>
</feature>
<dbReference type="OrthoDB" id="9791874at2"/>
<keyword evidence="3" id="KW-1003">Cell membrane</keyword>
<evidence type="ECO:0000256" key="7">
    <source>
        <dbReference type="SAM" id="Phobius"/>
    </source>
</evidence>
<evidence type="ECO:0000256" key="2">
    <source>
        <dbReference type="ARBA" id="ARBA00008193"/>
    </source>
</evidence>
<keyword evidence="5 7" id="KW-1133">Transmembrane helix</keyword>
<proteinExistence type="inferred from homology"/>
<evidence type="ECO:0000313" key="9">
    <source>
        <dbReference type="EMBL" id="QCK86707.1"/>
    </source>
</evidence>
<evidence type="ECO:0000256" key="5">
    <source>
        <dbReference type="ARBA" id="ARBA00022989"/>
    </source>
</evidence>
<keyword evidence="10" id="KW-1185">Reference proteome</keyword>
<dbReference type="RefSeq" id="WP_137100038.1">
    <property type="nucleotide sequence ID" value="NZ_CP039865.1"/>
</dbReference>
<evidence type="ECO:0000256" key="1">
    <source>
        <dbReference type="ARBA" id="ARBA00004651"/>
    </source>
</evidence>
<dbReference type="Proteomes" id="UP000298588">
    <property type="component" value="Chromosome"/>
</dbReference>
<comment type="subcellular location">
    <subcellularLocation>
        <location evidence="1">Cell membrane</location>
        <topology evidence="1">Multi-pass membrane protein</topology>
    </subcellularLocation>
</comment>
<accession>A0A4D7QP10</accession>
<dbReference type="GO" id="GO:0005886">
    <property type="term" value="C:plasma membrane"/>
    <property type="evidence" value="ECO:0007669"/>
    <property type="project" value="UniProtKB-SubCell"/>
</dbReference>
<comment type="similarity">
    <text evidence="2">Belongs to the UPF0126 family.</text>
</comment>
<evidence type="ECO:0000256" key="4">
    <source>
        <dbReference type="ARBA" id="ARBA00022692"/>
    </source>
</evidence>
<dbReference type="AlphaFoldDB" id="A0A4D7QP10"/>
<feature type="transmembrane region" description="Helical" evidence="7">
    <location>
        <begin position="93"/>
        <end position="114"/>
    </location>
</feature>
<gene>
    <name evidence="9" type="ORF">E8L99_13530</name>
</gene>
<feature type="transmembrane region" description="Helical" evidence="7">
    <location>
        <begin position="177"/>
        <end position="196"/>
    </location>
</feature>
<feature type="transmembrane region" description="Helical" evidence="7">
    <location>
        <begin position="120"/>
        <end position="140"/>
    </location>
</feature>
<evidence type="ECO:0000259" key="8">
    <source>
        <dbReference type="Pfam" id="PF03458"/>
    </source>
</evidence>
<dbReference type="KEGG" id="paqt:E8L99_13530"/>
<feature type="transmembrane region" description="Helical" evidence="7">
    <location>
        <begin position="32"/>
        <end position="52"/>
    </location>
</feature>
<feature type="transmembrane region" description="Helical" evidence="7">
    <location>
        <begin position="152"/>
        <end position="171"/>
    </location>
</feature>
<dbReference type="PANTHER" id="PTHR30506">
    <property type="entry name" value="INNER MEMBRANE PROTEIN"/>
    <property type="match status" value="1"/>
</dbReference>
<dbReference type="InterPro" id="IPR005115">
    <property type="entry name" value="Gly_transporter"/>
</dbReference>